<comment type="caution">
    <text evidence="1">The sequence shown here is derived from an EMBL/GenBank/DDBJ whole genome shotgun (WGS) entry which is preliminary data.</text>
</comment>
<evidence type="ECO:0000313" key="1">
    <source>
        <dbReference type="EMBL" id="RXN38405.1"/>
    </source>
</evidence>
<evidence type="ECO:0000313" key="2">
    <source>
        <dbReference type="Proteomes" id="UP000290572"/>
    </source>
</evidence>
<keyword evidence="2" id="KW-1185">Reference proteome</keyword>
<dbReference type="Proteomes" id="UP000290572">
    <property type="component" value="Unassembled WGS sequence"/>
</dbReference>
<proteinExistence type="predicted"/>
<name>A0A498P2F2_LABRO</name>
<protein>
    <submittedName>
        <fullName evidence="1">Uncharacterized protein</fullName>
    </submittedName>
</protein>
<reference evidence="1 2" key="1">
    <citation type="submission" date="2018-03" db="EMBL/GenBank/DDBJ databases">
        <title>Draft genome sequence of Rohu Carp (Labeo rohita).</title>
        <authorList>
            <person name="Das P."/>
            <person name="Kushwaha B."/>
            <person name="Joshi C.G."/>
            <person name="Kumar D."/>
            <person name="Nagpure N.S."/>
            <person name="Sahoo L."/>
            <person name="Das S.P."/>
            <person name="Bit A."/>
            <person name="Patnaik S."/>
            <person name="Meher P.K."/>
            <person name="Jayasankar P."/>
            <person name="Koringa P.G."/>
            <person name="Patel N.V."/>
            <person name="Hinsu A.T."/>
            <person name="Kumar R."/>
            <person name="Pandey M."/>
            <person name="Agarwal S."/>
            <person name="Srivastava S."/>
            <person name="Singh M."/>
            <person name="Iquebal M.A."/>
            <person name="Jaiswal S."/>
            <person name="Angadi U.B."/>
            <person name="Kumar N."/>
            <person name="Raza M."/>
            <person name="Shah T.M."/>
            <person name="Rai A."/>
            <person name="Jena J.K."/>
        </authorList>
    </citation>
    <scope>NUCLEOTIDE SEQUENCE [LARGE SCALE GENOMIC DNA]</scope>
    <source>
        <strain evidence="1">DASCIFA01</strain>
        <tissue evidence="1">Testis</tissue>
    </source>
</reference>
<sequence>MEATVRSLGQVMSTSVGPKLHLAESGILRWLTSTKHAFLTDPSPTPAFPVTLPRTVSAVLGSTKQMEAVKSKENLALA</sequence>
<accession>A0A498P2F2</accession>
<organism evidence="1 2">
    <name type="scientific">Labeo rohita</name>
    <name type="common">Indian major carp</name>
    <name type="synonym">Cyprinus rohita</name>
    <dbReference type="NCBI Taxonomy" id="84645"/>
    <lineage>
        <taxon>Eukaryota</taxon>
        <taxon>Metazoa</taxon>
        <taxon>Chordata</taxon>
        <taxon>Craniata</taxon>
        <taxon>Vertebrata</taxon>
        <taxon>Euteleostomi</taxon>
        <taxon>Actinopterygii</taxon>
        <taxon>Neopterygii</taxon>
        <taxon>Teleostei</taxon>
        <taxon>Ostariophysi</taxon>
        <taxon>Cypriniformes</taxon>
        <taxon>Cyprinidae</taxon>
        <taxon>Labeoninae</taxon>
        <taxon>Labeonini</taxon>
        <taxon>Labeo</taxon>
    </lineage>
</organism>
<dbReference type="AlphaFoldDB" id="A0A498P2F2"/>
<gene>
    <name evidence="1" type="ORF">ROHU_001140</name>
</gene>
<dbReference type="EMBL" id="QBIY01004868">
    <property type="protein sequence ID" value="RXN38405.1"/>
    <property type="molecule type" value="Genomic_DNA"/>
</dbReference>